<protein>
    <submittedName>
        <fullName evidence="1">Uncharacterized protein</fullName>
    </submittedName>
</protein>
<keyword evidence="2" id="KW-1185">Reference proteome</keyword>
<organism evidence="1 2">
    <name type="scientific">Blyttiomyces helicus</name>
    <dbReference type="NCBI Taxonomy" id="388810"/>
    <lineage>
        <taxon>Eukaryota</taxon>
        <taxon>Fungi</taxon>
        <taxon>Fungi incertae sedis</taxon>
        <taxon>Chytridiomycota</taxon>
        <taxon>Chytridiomycota incertae sedis</taxon>
        <taxon>Chytridiomycetes</taxon>
        <taxon>Chytridiomycetes incertae sedis</taxon>
        <taxon>Blyttiomyces</taxon>
    </lineage>
</organism>
<evidence type="ECO:0000313" key="1">
    <source>
        <dbReference type="EMBL" id="RKO87699.1"/>
    </source>
</evidence>
<accession>A0A4P9W5L1</accession>
<proteinExistence type="predicted"/>
<evidence type="ECO:0000313" key="2">
    <source>
        <dbReference type="Proteomes" id="UP000269721"/>
    </source>
</evidence>
<reference evidence="2" key="1">
    <citation type="journal article" date="2018" name="Nat. Microbiol.">
        <title>Leveraging single-cell genomics to expand the fungal tree of life.</title>
        <authorList>
            <person name="Ahrendt S.R."/>
            <person name="Quandt C.A."/>
            <person name="Ciobanu D."/>
            <person name="Clum A."/>
            <person name="Salamov A."/>
            <person name="Andreopoulos B."/>
            <person name="Cheng J.F."/>
            <person name="Woyke T."/>
            <person name="Pelin A."/>
            <person name="Henrissat B."/>
            <person name="Reynolds N.K."/>
            <person name="Benny G.L."/>
            <person name="Smith M.E."/>
            <person name="James T.Y."/>
            <person name="Grigoriev I.V."/>
        </authorList>
    </citation>
    <scope>NUCLEOTIDE SEQUENCE [LARGE SCALE GENOMIC DNA]</scope>
</reference>
<dbReference type="EMBL" id="KZ997223">
    <property type="protein sequence ID" value="RKO87699.1"/>
    <property type="molecule type" value="Genomic_DNA"/>
</dbReference>
<dbReference type="Proteomes" id="UP000269721">
    <property type="component" value="Unassembled WGS sequence"/>
</dbReference>
<name>A0A4P9W5L1_9FUNG</name>
<dbReference type="AlphaFoldDB" id="A0A4P9W5L1"/>
<sequence>MADAPTPAPAQRASCPGVEICARAQEVGEVPSLMRPLWGSPPALLFPPATFSLPNAENTAKRPIVATESVQDQLQDAHQDVECISGQFAARSTAAHRSNQIRSTSVVDGSVDIVRVRCPEIKNLKTTDALTDRLARELNAARLEDDSKQMAILERDRAVLLLRAKSSKHQKLGRRWTAVDSSNSNKVAGMGEAAHRTKLGGHVDAPPAFLGPDTIPPPANESAGMKGASAFGCSQRPKPSEQAVQALLKNCPLIAELHLFHSPASIATIHALKSYRPLTLLTLRRQEDQEPPLFGTEEATEVAIGELFAARGALLTRLASAGENDAWAQNSPRCSRAWCPVSDRSLRDLGFDNGYSVDVANLKLPFILAFRSTILDREYSMEDGGSKDGGGGCVDESAGAFGKFPFDGIILMAPSPPETYKRARGRKEGGKGRIGIWEVTACGDAMYWSRVVFFCRACFACCFLAPKRVLKPVSFCWTAFEKRAPWRFLGRRLFLAPRGMWREALELPTRFIGLFRCLPPPSVCNQFQTPCPTLAQWSSQSSTSPFRPSRYITKPLRPLPTSSLLPSACAAFLRSSDVGSAPGARETLALCSSIFSAAREGSGPPPSVHDVHVAILDCSQWRAAPPARETSVLRKRPRTRTTAQVEVLRYMFSWLRALDNVRDERTELHDRAALYCCTLAYQAWWLSGTDKLWRSVEIESTN</sequence>
<gene>
    <name evidence="1" type="ORF">BDK51DRAFT_51467</name>
</gene>